<dbReference type="EMBL" id="JAINUF010000007">
    <property type="protein sequence ID" value="KAJ8353860.1"/>
    <property type="molecule type" value="Genomic_DNA"/>
</dbReference>
<comment type="caution">
    <text evidence="1">The sequence shown here is derived from an EMBL/GenBank/DDBJ whole genome shotgun (WGS) entry which is preliminary data.</text>
</comment>
<reference evidence="1" key="1">
    <citation type="journal article" date="2023" name="Science">
        <title>Genome structures resolve the early diversification of teleost fishes.</title>
        <authorList>
            <person name="Parey E."/>
            <person name="Louis A."/>
            <person name="Montfort J."/>
            <person name="Bouchez O."/>
            <person name="Roques C."/>
            <person name="Iampietro C."/>
            <person name="Lluch J."/>
            <person name="Castinel A."/>
            <person name="Donnadieu C."/>
            <person name="Desvignes T."/>
            <person name="Floi Bucao C."/>
            <person name="Jouanno E."/>
            <person name="Wen M."/>
            <person name="Mejri S."/>
            <person name="Dirks R."/>
            <person name="Jansen H."/>
            <person name="Henkel C."/>
            <person name="Chen W.J."/>
            <person name="Zahm M."/>
            <person name="Cabau C."/>
            <person name="Klopp C."/>
            <person name="Thompson A.W."/>
            <person name="Robinson-Rechavi M."/>
            <person name="Braasch I."/>
            <person name="Lecointre G."/>
            <person name="Bobe J."/>
            <person name="Postlethwait J.H."/>
            <person name="Berthelot C."/>
            <person name="Roest Crollius H."/>
            <person name="Guiguen Y."/>
        </authorList>
    </citation>
    <scope>NUCLEOTIDE SEQUENCE</scope>
    <source>
        <strain evidence="1">WJC10195</strain>
    </source>
</reference>
<keyword evidence="2" id="KW-1185">Reference proteome</keyword>
<protein>
    <submittedName>
        <fullName evidence="1">Uncharacterized protein</fullName>
    </submittedName>
</protein>
<dbReference type="AlphaFoldDB" id="A0A9Q1F9M3"/>
<gene>
    <name evidence="1" type="ORF">SKAU_G00214270</name>
</gene>
<proteinExistence type="predicted"/>
<evidence type="ECO:0000313" key="2">
    <source>
        <dbReference type="Proteomes" id="UP001152622"/>
    </source>
</evidence>
<dbReference type="Proteomes" id="UP001152622">
    <property type="component" value="Chromosome 7"/>
</dbReference>
<evidence type="ECO:0000313" key="1">
    <source>
        <dbReference type="EMBL" id="KAJ8353860.1"/>
    </source>
</evidence>
<sequence>MIPPLLFKNSAEKEKTIIPKNWAVLSRHTTFCAADSGRAPSPDLSILLHISRTPTALKTLTRQLAL</sequence>
<organism evidence="1 2">
    <name type="scientific">Synaphobranchus kaupii</name>
    <name type="common">Kaup's arrowtooth eel</name>
    <dbReference type="NCBI Taxonomy" id="118154"/>
    <lineage>
        <taxon>Eukaryota</taxon>
        <taxon>Metazoa</taxon>
        <taxon>Chordata</taxon>
        <taxon>Craniata</taxon>
        <taxon>Vertebrata</taxon>
        <taxon>Euteleostomi</taxon>
        <taxon>Actinopterygii</taxon>
        <taxon>Neopterygii</taxon>
        <taxon>Teleostei</taxon>
        <taxon>Anguilliformes</taxon>
        <taxon>Synaphobranchidae</taxon>
        <taxon>Synaphobranchus</taxon>
    </lineage>
</organism>
<name>A0A9Q1F9M3_SYNKA</name>
<accession>A0A9Q1F9M3</accession>